<dbReference type="InParanoid" id="D8S527"/>
<gene>
    <name evidence="1" type="ORF">SELMODRAFT_418227</name>
</gene>
<accession>D8S527</accession>
<evidence type="ECO:0000313" key="2">
    <source>
        <dbReference type="Proteomes" id="UP000001514"/>
    </source>
</evidence>
<dbReference type="Gramene" id="EFJ20528">
    <property type="protein sequence ID" value="EFJ20528"/>
    <property type="gene ID" value="SELMODRAFT_418227"/>
</dbReference>
<sequence>MHLGIRITTTAQTVAISAVVSHPLQDGLQAVTSLMLRSLALNQGIDLGEGFLKVNDSRVSINPPRTLICSCILIAFLPLGQFLQFCANYQPFTLFLCHRLEHYFSTDGSALACSQAIFMR</sequence>
<dbReference type="AlphaFoldDB" id="D8S527"/>
<evidence type="ECO:0000313" key="1">
    <source>
        <dbReference type="EMBL" id="EFJ20528.1"/>
    </source>
</evidence>
<keyword evidence="2" id="KW-1185">Reference proteome</keyword>
<dbReference type="EMBL" id="GL377602">
    <property type="protein sequence ID" value="EFJ20528.1"/>
    <property type="molecule type" value="Genomic_DNA"/>
</dbReference>
<dbReference type="HOGENOM" id="CLU_2053728_0_0_1"/>
<dbReference type="KEGG" id="smo:SELMODRAFT_418227"/>
<protein>
    <submittedName>
        <fullName evidence="1">Uncharacterized protein</fullName>
    </submittedName>
</protein>
<dbReference type="Proteomes" id="UP000001514">
    <property type="component" value="Unassembled WGS sequence"/>
</dbReference>
<name>D8S527_SELML</name>
<reference evidence="1 2" key="1">
    <citation type="journal article" date="2011" name="Science">
        <title>The Selaginella genome identifies genetic changes associated with the evolution of vascular plants.</title>
        <authorList>
            <person name="Banks J.A."/>
            <person name="Nishiyama T."/>
            <person name="Hasebe M."/>
            <person name="Bowman J.L."/>
            <person name="Gribskov M."/>
            <person name="dePamphilis C."/>
            <person name="Albert V.A."/>
            <person name="Aono N."/>
            <person name="Aoyama T."/>
            <person name="Ambrose B.A."/>
            <person name="Ashton N.W."/>
            <person name="Axtell M.J."/>
            <person name="Barker E."/>
            <person name="Barker M.S."/>
            <person name="Bennetzen J.L."/>
            <person name="Bonawitz N.D."/>
            <person name="Chapple C."/>
            <person name="Cheng C."/>
            <person name="Correa L.G."/>
            <person name="Dacre M."/>
            <person name="DeBarry J."/>
            <person name="Dreyer I."/>
            <person name="Elias M."/>
            <person name="Engstrom E.M."/>
            <person name="Estelle M."/>
            <person name="Feng L."/>
            <person name="Finet C."/>
            <person name="Floyd S.K."/>
            <person name="Frommer W.B."/>
            <person name="Fujita T."/>
            <person name="Gramzow L."/>
            <person name="Gutensohn M."/>
            <person name="Harholt J."/>
            <person name="Hattori M."/>
            <person name="Heyl A."/>
            <person name="Hirai T."/>
            <person name="Hiwatashi Y."/>
            <person name="Ishikawa M."/>
            <person name="Iwata M."/>
            <person name="Karol K.G."/>
            <person name="Koehler B."/>
            <person name="Kolukisaoglu U."/>
            <person name="Kubo M."/>
            <person name="Kurata T."/>
            <person name="Lalonde S."/>
            <person name="Li K."/>
            <person name="Li Y."/>
            <person name="Litt A."/>
            <person name="Lyons E."/>
            <person name="Manning G."/>
            <person name="Maruyama T."/>
            <person name="Michael T.P."/>
            <person name="Mikami K."/>
            <person name="Miyazaki S."/>
            <person name="Morinaga S."/>
            <person name="Murata T."/>
            <person name="Mueller-Roeber B."/>
            <person name="Nelson D.R."/>
            <person name="Obara M."/>
            <person name="Oguri Y."/>
            <person name="Olmstead R.G."/>
            <person name="Onodera N."/>
            <person name="Petersen B.L."/>
            <person name="Pils B."/>
            <person name="Prigge M."/>
            <person name="Rensing S.A."/>
            <person name="Riano-Pachon D.M."/>
            <person name="Roberts A.W."/>
            <person name="Sato Y."/>
            <person name="Scheller H.V."/>
            <person name="Schulz B."/>
            <person name="Schulz C."/>
            <person name="Shakirov E.V."/>
            <person name="Shibagaki N."/>
            <person name="Shinohara N."/>
            <person name="Shippen D.E."/>
            <person name="Soerensen I."/>
            <person name="Sotooka R."/>
            <person name="Sugimoto N."/>
            <person name="Sugita M."/>
            <person name="Sumikawa N."/>
            <person name="Tanurdzic M."/>
            <person name="Theissen G."/>
            <person name="Ulvskov P."/>
            <person name="Wakazuki S."/>
            <person name="Weng J.K."/>
            <person name="Willats W.W."/>
            <person name="Wipf D."/>
            <person name="Wolf P.G."/>
            <person name="Yang L."/>
            <person name="Zimmer A.D."/>
            <person name="Zhu Q."/>
            <person name="Mitros T."/>
            <person name="Hellsten U."/>
            <person name="Loque D."/>
            <person name="Otillar R."/>
            <person name="Salamov A."/>
            <person name="Schmutz J."/>
            <person name="Shapiro H."/>
            <person name="Lindquist E."/>
            <person name="Lucas S."/>
            <person name="Rokhsar D."/>
            <person name="Grigoriev I.V."/>
        </authorList>
    </citation>
    <scope>NUCLEOTIDE SEQUENCE [LARGE SCALE GENOMIC DNA]</scope>
</reference>
<proteinExistence type="predicted"/>
<organism evidence="2">
    <name type="scientific">Selaginella moellendorffii</name>
    <name type="common">Spikemoss</name>
    <dbReference type="NCBI Taxonomy" id="88036"/>
    <lineage>
        <taxon>Eukaryota</taxon>
        <taxon>Viridiplantae</taxon>
        <taxon>Streptophyta</taxon>
        <taxon>Embryophyta</taxon>
        <taxon>Tracheophyta</taxon>
        <taxon>Lycopodiopsida</taxon>
        <taxon>Selaginellales</taxon>
        <taxon>Selaginellaceae</taxon>
        <taxon>Selaginella</taxon>
    </lineage>
</organism>